<dbReference type="InterPro" id="IPR025241">
    <property type="entry name" value="DUF4190"/>
</dbReference>
<evidence type="ECO:0000259" key="2">
    <source>
        <dbReference type="Pfam" id="PF13828"/>
    </source>
</evidence>
<dbReference type="AlphaFoldDB" id="A0A366HSG2"/>
<organism evidence="4 5">
    <name type="scientific">Roseimicrobium gellanilyticum</name>
    <dbReference type="NCBI Taxonomy" id="748857"/>
    <lineage>
        <taxon>Bacteria</taxon>
        <taxon>Pseudomonadati</taxon>
        <taxon>Verrucomicrobiota</taxon>
        <taxon>Verrucomicrobiia</taxon>
        <taxon>Verrucomicrobiales</taxon>
        <taxon>Verrucomicrobiaceae</taxon>
        <taxon>Roseimicrobium</taxon>
    </lineage>
</organism>
<evidence type="ECO:0000256" key="1">
    <source>
        <dbReference type="SAM" id="Phobius"/>
    </source>
</evidence>
<keyword evidence="1" id="KW-0812">Transmembrane</keyword>
<sequence>MQYHVSRNGHQLGKVSEADLRAGFAEGHFLATDLVWRDGMAQWTPLGEVLKTPATGPSLVKSGSSSGAPAIRAASATGNNTLPAGAAPASGLALTSLISGITSIVLCGLGGIATLTAIITGHMALSRINKAGGISPRKGMAVTGLILGYVSIVTAIFGIAITASMAIPVFAKIQEKGIITKQISLARQAQVACQIYAADNGGKYPATLEELVGQGILTPEIMKELDSLKPPGWVGEPGFEYLGEGKNDTALAETEILVSRAESRRGERIVGRHDGSVMLEKRDE</sequence>
<dbReference type="EMBL" id="QNRR01000001">
    <property type="protein sequence ID" value="RBP47221.1"/>
    <property type="molecule type" value="Genomic_DNA"/>
</dbReference>
<feature type="transmembrane region" description="Helical" evidence="1">
    <location>
        <begin position="146"/>
        <end position="171"/>
    </location>
</feature>
<evidence type="ECO:0000313" key="4">
    <source>
        <dbReference type="EMBL" id="RBP47221.1"/>
    </source>
</evidence>
<evidence type="ECO:0000313" key="5">
    <source>
        <dbReference type="Proteomes" id="UP000253426"/>
    </source>
</evidence>
<keyword evidence="1" id="KW-1133">Transmembrane helix</keyword>
<gene>
    <name evidence="4" type="ORF">DES53_10118</name>
</gene>
<dbReference type="Proteomes" id="UP000253426">
    <property type="component" value="Unassembled WGS sequence"/>
</dbReference>
<dbReference type="Pfam" id="PF13828">
    <property type="entry name" value="DUF4190"/>
    <property type="match status" value="1"/>
</dbReference>
<dbReference type="Pfam" id="PF14237">
    <property type="entry name" value="GYF_2"/>
    <property type="match status" value="1"/>
</dbReference>
<feature type="domain" description="DUF4190" evidence="2">
    <location>
        <begin position="92"/>
        <end position="156"/>
    </location>
</feature>
<reference evidence="4 5" key="1">
    <citation type="submission" date="2018-06" db="EMBL/GenBank/DDBJ databases">
        <title>Genomic Encyclopedia of Type Strains, Phase IV (KMG-IV): sequencing the most valuable type-strain genomes for metagenomic binning, comparative biology and taxonomic classification.</title>
        <authorList>
            <person name="Goeker M."/>
        </authorList>
    </citation>
    <scope>NUCLEOTIDE SEQUENCE [LARGE SCALE GENOMIC DNA]</scope>
    <source>
        <strain evidence="4 5">DSM 25532</strain>
    </source>
</reference>
<dbReference type="RefSeq" id="WP_113956175.1">
    <property type="nucleotide sequence ID" value="NZ_QNRR01000001.1"/>
</dbReference>
<accession>A0A366HSG2</accession>
<dbReference type="InterPro" id="IPR025640">
    <property type="entry name" value="GYF_2"/>
</dbReference>
<evidence type="ECO:0000259" key="3">
    <source>
        <dbReference type="Pfam" id="PF14237"/>
    </source>
</evidence>
<keyword evidence="1" id="KW-0472">Membrane</keyword>
<protein>
    <submittedName>
        <fullName evidence="4">Uncharacterized protein DUF4190</fullName>
    </submittedName>
</protein>
<comment type="caution">
    <text evidence="4">The sequence shown here is derived from an EMBL/GenBank/DDBJ whole genome shotgun (WGS) entry which is preliminary data.</text>
</comment>
<dbReference type="OrthoDB" id="188379at2"/>
<keyword evidence="5" id="KW-1185">Reference proteome</keyword>
<feature type="transmembrane region" description="Helical" evidence="1">
    <location>
        <begin position="97"/>
        <end position="125"/>
    </location>
</feature>
<proteinExistence type="predicted"/>
<name>A0A366HSG2_9BACT</name>
<feature type="domain" description="GYF" evidence="3">
    <location>
        <begin position="3"/>
        <end position="49"/>
    </location>
</feature>